<keyword evidence="8 13" id="KW-0472">Membrane</keyword>
<evidence type="ECO:0000256" key="13">
    <source>
        <dbReference type="HAMAP-Rule" id="MF_01398"/>
    </source>
</evidence>
<keyword evidence="13" id="KW-1003">Cell membrane</keyword>
<dbReference type="Pfam" id="PF00430">
    <property type="entry name" value="ATP-synt_B"/>
    <property type="match status" value="1"/>
</dbReference>
<evidence type="ECO:0000256" key="3">
    <source>
        <dbReference type="ARBA" id="ARBA00022547"/>
    </source>
</evidence>
<comment type="similarity">
    <text evidence="1 13 14">Belongs to the ATPase B chain family.</text>
</comment>
<dbReference type="Proteomes" id="UP001595828">
    <property type="component" value="Unassembled WGS sequence"/>
</dbReference>
<evidence type="ECO:0000256" key="14">
    <source>
        <dbReference type="RuleBase" id="RU003848"/>
    </source>
</evidence>
<evidence type="ECO:0000313" key="17">
    <source>
        <dbReference type="Proteomes" id="UP001595828"/>
    </source>
</evidence>
<organism evidence="16 17">
    <name type="scientific">Novosphingobium tardum</name>
    <dbReference type="NCBI Taxonomy" id="1538021"/>
    <lineage>
        <taxon>Bacteria</taxon>
        <taxon>Pseudomonadati</taxon>
        <taxon>Pseudomonadota</taxon>
        <taxon>Alphaproteobacteria</taxon>
        <taxon>Sphingomonadales</taxon>
        <taxon>Sphingomonadaceae</taxon>
        <taxon>Novosphingobium</taxon>
    </lineage>
</organism>
<protein>
    <recommendedName>
        <fullName evidence="13">ATP synthase subunit b</fullName>
    </recommendedName>
    <alternativeName>
        <fullName evidence="13">ATP synthase F(0) sector subunit b</fullName>
    </alternativeName>
    <alternativeName>
        <fullName evidence="13">ATPase subunit I</fullName>
    </alternativeName>
    <alternativeName>
        <fullName evidence="13">F-type ATPase subunit b</fullName>
        <shortName evidence="13">F-ATPase subunit b</shortName>
    </alternativeName>
</protein>
<feature type="transmembrane region" description="Helical" evidence="13">
    <location>
        <begin position="14"/>
        <end position="33"/>
    </location>
</feature>
<evidence type="ECO:0000256" key="8">
    <source>
        <dbReference type="ARBA" id="ARBA00023136"/>
    </source>
</evidence>
<keyword evidence="3 13" id="KW-0138">CF(0)</keyword>
<evidence type="ECO:0000313" key="16">
    <source>
        <dbReference type="EMBL" id="MFC4295652.1"/>
    </source>
</evidence>
<evidence type="ECO:0000256" key="2">
    <source>
        <dbReference type="ARBA" id="ARBA00022448"/>
    </source>
</evidence>
<gene>
    <name evidence="13" type="primary">atpF</name>
    <name evidence="16" type="ORF">ACFO0A_11365</name>
</gene>
<name>A0ABV8RR99_9SPHN</name>
<keyword evidence="6 13" id="KW-1133">Transmembrane helix</keyword>
<evidence type="ECO:0000256" key="10">
    <source>
        <dbReference type="ARBA" id="ARBA00025198"/>
    </source>
</evidence>
<accession>A0ABV8RR99</accession>
<comment type="subcellular location">
    <subcellularLocation>
        <location evidence="13">Cell membrane</location>
        <topology evidence="13">Single-pass membrane protein</topology>
    </subcellularLocation>
    <subcellularLocation>
        <location evidence="12">Endomembrane system</location>
        <topology evidence="12">Single-pass membrane protein</topology>
    </subcellularLocation>
</comment>
<evidence type="ECO:0000256" key="12">
    <source>
        <dbReference type="ARBA" id="ARBA00037847"/>
    </source>
</evidence>
<sequence length="164" mass="17287">MPQFDFANVFWPQLAWLAVFFIVLYFGVVRATLPKLGKVMTAREDRIAGDLSAAQAAKQAADEIDTRYHAELEAAREQSRNAIAAAKLEAAGVGEQRLKAASAAADARLAEAETRIAASRAEAQDTLRVAAAESAAAIVARLTGREPAHEAALAKVGASLAGQD</sequence>
<keyword evidence="15" id="KW-0175">Coiled coil</keyword>
<keyword evidence="7 13" id="KW-0406">Ion transport</keyword>
<dbReference type="EMBL" id="JBHSDR010000006">
    <property type="protein sequence ID" value="MFC4295652.1"/>
    <property type="molecule type" value="Genomic_DNA"/>
</dbReference>
<proteinExistence type="inferred from homology"/>
<evidence type="ECO:0000256" key="9">
    <source>
        <dbReference type="ARBA" id="ARBA00023310"/>
    </source>
</evidence>
<comment type="function">
    <text evidence="11">Component of the F(0) channel, it forms part of the peripheral stalk, linking F(1) to F(0). The b'-subunit is a diverged and duplicated form of b found in plants and photosynthetic bacteria.</text>
</comment>
<dbReference type="PANTHER" id="PTHR33445:SF1">
    <property type="entry name" value="ATP SYNTHASE SUBUNIT B"/>
    <property type="match status" value="1"/>
</dbReference>
<reference evidence="17" key="1">
    <citation type="journal article" date="2019" name="Int. J. Syst. Evol. Microbiol.">
        <title>The Global Catalogue of Microorganisms (GCM) 10K type strain sequencing project: providing services to taxonomists for standard genome sequencing and annotation.</title>
        <authorList>
            <consortium name="The Broad Institute Genomics Platform"/>
            <consortium name="The Broad Institute Genome Sequencing Center for Infectious Disease"/>
            <person name="Wu L."/>
            <person name="Ma J."/>
        </authorList>
    </citation>
    <scope>NUCLEOTIDE SEQUENCE [LARGE SCALE GENOMIC DNA]</scope>
    <source>
        <strain evidence="17">CGMCC 1.12989</strain>
    </source>
</reference>
<dbReference type="InterPro" id="IPR002146">
    <property type="entry name" value="ATP_synth_b/b'su_bac/chlpt"/>
</dbReference>
<feature type="coiled-coil region" evidence="15">
    <location>
        <begin position="69"/>
        <end position="122"/>
    </location>
</feature>
<comment type="caution">
    <text evidence="16">The sequence shown here is derived from an EMBL/GenBank/DDBJ whole genome shotgun (WGS) entry which is preliminary data.</text>
</comment>
<evidence type="ECO:0000256" key="7">
    <source>
        <dbReference type="ARBA" id="ARBA00023065"/>
    </source>
</evidence>
<keyword evidence="5 13" id="KW-0375">Hydrogen ion transport</keyword>
<evidence type="ECO:0000256" key="6">
    <source>
        <dbReference type="ARBA" id="ARBA00022989"/>
    </source>
</evidence>
<evidence type="ECO:0000256" key="4">
    <source>
        <dbReference type="ARBA" id="ARBA00022692"/>
    </source>
</evidence>
<dbReference type="PANTHER" id="PTHR33445">
    <property type="entry name" value="ATP SYNTHASE SUBUNIT B', CHLOROPLASTIC"/>
    <property type="match status" value="1"/>
</dbReference>
<dbReference type="HAMAP" id="MF_01398">
    <property type="entry name" value="ATP_synth_b_bprime"/>
    <property type="match status" value="1"/>
</dbReference>
<dbReference type="InterPro" id="IPR050059">
    <property type="entry name" value="ATP_synthase_B_chain"/>
</dbReference>
<keyword evidence="4 13" id="KW-0812">Transmembrane</keyword>
<evidence type="ECO:0000256" key="11">
    <source>
        <dbReference type="ARBA" id="ARBA00025614"/>
    </source>
</evidence>
<evidence type="ECO:0000256" key="5">
    <source>
        <dbReference type="ARBA" id="ARBA00022781"/>
    </source>
</evidence>
<evidence type="ECO:0000256" key="15">
    <source>
        <dbReference type="SAM" id="Coils"/>
    </source>
</evidence>
<keyword evidence="9 13" id="KW-0066">ATP synthesis</keyword>
<comment type="function">
    <text evidence="10 13">F(1)F(0) ATP synthase produces ATP from ADP in the presence of a proton or sodium gradient. F-type ATPases consist of two structural domains, F(1) containing the extramembraneous catalytic core and F(0) containing the membrane proton channel, linked together by a central stalk and a peripheral stalk. During catalysis, ATP synthesis in the catalytic domain of F(1) is coupled via a rotary mechanism of the central stalk subunits to proton translocation.</text>
</comment>
<dbReference type="RefSeq" id="WP_379539120.1">
    <property type="nucleotide sequence ID" value="NZ_JBHSDR010000006.1"/>
</dbReference>
<keyword evidence="17" id="KW-1185">Reference proteome</keyword>
<keyword evidence="2 13" id="KW-0813">Transport</keyword>
<comment type="subunit">
    <text evidence="13">F-type ATPases have 2 components, F(1) - the catalytic core - and F(0) - the membrane proton channel. F(1) has five subunits: alpha(3), beta(3), gamma(1), delta(1), epsilon(1). F(0) has three main subunits: a(1), b(2) and c(10-14). The alpha and beta chains form an alternating ring which encloses part of the gamma chain. F(1) is attached to F(0) by a central stalk formed by the gamma and epsilon chains, while a peripheral stalk is formed by the delta and b chains.</text>
</comment>
<evidence type="ECO:0000256" key="1">
    <source>
        <dbReference type="ARBA" id="ARBA00005513"/>
    </source>
</evidence>